<dbReference type="PANTHER" id="PTHR35201">
    <property type="entry name" value="TERPENE SYNTHASE"/>
    <property type="match status" value="1"/>
</dbReference>
<keyword evidence="3 4" id="KW-0460">Magnesium</keyword>
<dbReference type="AlphaFoldDB" id="A0AB34KFF0"/>
<dbReference type="InterPro" id="IPR008949">
    <property type="entry name" value="Isoprenoid_synthase_dom_sf"/>
</dbReference>
<dbReference type="RefSeq" id="XP_069224798.1">
    <property type="nucleotide sequence ID" value="XM_069378193.1"/>
</dbReference>
<dbReference type="Gene3D" id="1.10.600.10">
    <property type="entry name" value="Farnesyl Diphosphate Synthase"/>
    <property type="match status" value="1"/>
</dbReference>
<reference evidence="5 6" key="1">
    <citation type="journal article" date="2020" name="Microbiol. Resour. Announc.">
        <title>Draft Genome Sequence of a Cladosporium Species Isolated from the Mesophotic Ascidian Didemnum maculosum.</title>
        <authorList>
            <person name="Gioti A."/>
            <person name="Siaperas R."/>
            <person name="Nikolaivits E."/>
            <person name="Le Goff G."/>
            <person name="Ouazzani J."/>
            <person name="Kotoulas G."/>
            <person name="Topakas E."/>
        </authorList>
    </citation>
    <scope>NUCLEOTIDE SEQUENCE [LARGE SCALE GENOMIC DNA]</scope>
    <source>
        <strain evidence="5 6">TM138-S3</strain>
    </source>
</reference>
<evidence type="ECO:0000313" key="5">
    <source>
        <dbReference type="EMBL" id="KAL1581689.1"/>
    </source>
</evidence>
<evidence type="ECO:0000256" key="2">
    <source>
        <dbReference type="ARBA" id="ARBA00006333"/>
    </source>
</evidence>
<dbReference type="PANTHER" id="PTHR35201:SF4">
    <property type="entry name" value="BETA-PINACENE SYNTHASE-RELATED"/>
    <property type="match status" value="1"/>
</dbReference>
<name>A0AB34KFF0_9PEZI</name>
<keyword evidence="6" id="KW-1185">Reference proteome</keyword>
<comment type="caution">
    <text evidence="5">The sequence shown here is derived from an EMBL/GenBank/DDBJ whole genome shotgun (WGS) entry which is preliminary data.</text>
</comment>
<keyword evidence="4" id="KW-0456">Lyase</keyword>
<evidence type="ECO:0000313" key="6">
    <source>
        <dbReference type="Proteomes" id="UP000803884"/>
    </source>
</evidence>
<dbReference type="GeneID" id="96011031"/>
<dbReference type="Proteomes" id="UP000803884">
    <property type="component" value="Unassembled WGS sequence"/>
</dbReference>
<dbReference type="GO" id="GO:0010333">
    <property type="term" value="F:terpene synthase activity"/>
    <property type="evidence" value="ECO:0007669"/>
    <property type="project" value="InterPro"/>
</dbReference>
<gene>
    <name evidence="5" type="ORF">WHR41_09590</name>
</gene>
<comment type="cofactor">
    <cofactor evidence="1 4">
        <name>Mg(2+)</name>
        <dbReference type="ChEBI" id="CHEBI:18420"/>
    </cofactor>
</comment>
<evidence type="ECO:0000256" key="3">
    <source>
        <dbReference type="ARBA" id="ARBA00022842"/>
    </source>
</evidence>
<accession>A0AB34KFF0</accession>
<dbReference type="Pfam" id="PF19086">
    <property type="entry name" value="Terpene_syn_C_2"/>
    <property type="match status" value="1"/>
</dbReference>
<dbReference type="EC" id="4.2.3.-" evidence="4"/>
<protein>
    <recommendedName>
        <fullName evidence="4">Terpene synthase</fullName>
        <ecNumber evidence="4">4.2.3.-</ecNumber>
    </recommendedName>
</protein>
<dbReference type="SUPFAM" id="SSF48576">
    <property type="entry name" value="Terpenoid synthases"/>
    <property type="match status" value="1"/>
</dbReference>
<sequence length="263" mass="29349">MADSREITVKFPNLFVGFLAPEPTLNANYPAVREASEDSILRSCNLTARQTQAIIECNFPYFAAVMAFVTAISSMVDFCDGTMAQVQQVQTAHGTSFECILGQRRQSVCVAPLFALVELGHHIRLPDSAFNDHRLQSVQRLGIDITLLHNDLLSYRKEEKEGVPHNVVTACRRQGMSAQAAMDFVGSKVSDRIAEFECIADELERSGSEWSDELMRYIQGIRDVIKANLHWSFHSERFLSSEEKSTLLAEGTLQVSSECVALQ</sequence>
<comment type="similarity">
    <text evidence="2 4">Belongs to the terpene synthase family.</text>
</comment>
<proteinExistence type="inferred from homology"/>
<dbReference type="GO" id="GO:0008299">
    <property type="term" value="P:isoprenoid biosynthetic process"/>
    <property type="evidence" value="ECO:0007669"/>
    <property type="project" value="UniProtKB-ARBA"/>
</dbReference>
<organism evidence="5 6">
    <name type="scientific">Cladosporium halotolerans</name>
    <dbReference type="NCBI Taxonomy" id="1052096"/>
    <lineage>
        <taxon>Eukaryota</taxon>
        <taxon>Fungi</taxon>
        <taxon>Dikarya</taxon>
        <taxon>Ascomycota</taxon>
        <taxon>Pezizomycotina</taxon>
        <taxon>Dothideomycetes</taxon>
        <taxon>Dothideomycetidae</taxon>
        <taxon>Cladosporiales</taxon>
        <taxon>Cladosporiaceae</taxon>
        <taxon>Cladosporium</taxon>
    </lineage>
</organism>
<dbReference type="EMBL" id="JAAQHG020000259">
    <property type="protein sequence ID" value="KAL1581689.1"/>
    <property type="molecule type" value="Genomic_DNA"/>
</dbReference>
<dbReference type="InterPro" id="IPR034686">
    <property type="entry name" value="Terpene_cyclase-like_2"/>
</dbReference>
<dbReference type="GO" id="GO:0046872">
    <property type="term" value="F:metal ion binding"/>
    <property type="evidence" value="ECO:0007669"/>
    <property type="project" value="UniProtKB-KW"/>
</dbReference>
<evidence type="ECO:0000256" key="4">
    <source>
        <dbReference type="RuleBase" id="RU366034"/>
    </source>
</evidence>
<keyword evidence="4" id="KW-0479">Metal-binding</keyword>
<evidence type="ECO:0000256" key="1">
    <source>
        <dbReference type="ARBA" id="ARBA00001946"/>
    </source>
</evidence>